<protein>
    <submittedName>
        <fullName evidence="1">Mu-like prophage protein gpG</fullName>
    </submittedName>
</protein>
<keyword evidence="2" id="KW-1185">Reference proteome</keyword>
<name>A0A285TUH5_9HYPH</name>
<dbReference type="Pfam" id="PF05069">
    <property type="entry name" value="Phage_tail_S"/>
    <property type="match status" value="1"/>
</dbReference>
<evidence type="ECO:0000313" key="2">
    <source>
        <dbReference type="Proteomes" id="UP000219331"/>
    </source>
</evidence>
<proteinExistence type="predicted"/>
<dbReference type="AlphaFoldDB" id="A0A285TUH5"/>
<dbReference type="EMBL" id="OBML01000020">
    <property type="protein sequence ID" value="SOC27648.1"/>
    <property type="molecule type" value="Genomic_DNA"/>
</dbReference>
<organism evidence="1 2">
    <name type="scientific">Stappia indica</name>
    <dbReference type="NCBI Taxonomy" id="538381"/>
    <lineage>
        <taxon>Bacteria</taxon>
        <taxon>Pseudomonadati</taxon>
        <taxon>Pseudomonadota</taxon>
        <taxon>Alphaproteobacteria</taxon>
        <taxon>Hyphomicrobiales</taxon>
        <taxon>Stappiaceae</taxon>
        <taxon>Stappia</taxon>
    </lineage>
</organism>
<dbReference type="RefSeq" id="WP_097176723.1">
    <property type="nucleotide sequence ID" value="NZ_OBML01000020.1"/>
</dbReference>
<reference evidence="1 2" key="1">
    <citation type="submission" date="2017-08" db="EMBL/GenBank/DDBJ databases">
        <authorList>
            <person name="de Groot N.N."/>
        </authorList>
    </citation>
    <scope>NUCLEOTIDE SEQUENCE [LARGE SCALE GENOMIC DNA]</scope>
    <source>
        <strain evidence="1 2">USBA 352</strain>
    </source>
</reference>
<dbReference type="OrthoDB" id="2081253at2"/>
<accession>A0A285TUH5</accession>
<evidence type="ECO:0000313" key="1">
    <source>
        <dbReference type="EMBL" id="SOC27648.1"/>
    </source>
</evidence>
<sequence length="159" mass="17494">MTGVAITVDDTDLAARLVKIDGLVDAPQHDLREGIGRMVQEQTRRRIEVEKTSPDGTPWKPNRAGTSILYAEGHLSRSVDYVASSSGVLVGSGLIYARPHQKGATIKPKKAKMLRFMVGDAAVFARTVTLPQREWLGLSDENRRDIEDAVIDWLGSILQ</sequence>
<dbReference type="InterPro" id="IPR006522">
    <property type="entry name" value="Phage_virion_morphogenesis"/>
</dbReference>
<gene>
    <name evidence="1" type="ORF">SAMN05421512_1208</name>
</gene>
<dbReference type="Proteomes" id="UP000219331">
    <property type="component" value="Unassembled WGS sequence"/>
</dbReference>